<dbReference type="HOGENOM" id="CLU_047251_4_2_0"/>
<keyword evidence="7" id="KW-1185">Reference proteome</keyword>
<feature type="short sequence motif" description="DGA/G" evidence="4">
    <location>
        <begin position="157"/>
        <end position="159"/>
    </location>
</feature>
<evidence type="ECO:0000256" key="2">
    <source>
        <dbReference type="ARBA" id="ARBA00022963"/>
    </source>
</evidence>
<dbReference type="EMBL" id="CP000916">
    <property type="protein sequence ID" value="ACM24049.1"/>
    <property type="molecule type" value="Genomic_DNA"/>
</dbReference>
<evidence type="ECO:0000313" key="6">
    <source>
        <dbReference type="EMBL" id="ACM24049.1"/>
    </source>
</evidence>
<dbReference type="InterPro" id="IPR002641">
    <property type="entry name" value="PNPLA_dom"/>
</dbReference>
<dbReference type="PANTHER" id="PTHR14226">
    <property type="entry name" value="NEUROPATHY TARGET ESTERASE/SWISS CHEESE D.MELANOGASTER"/>
    <property type="match status" value="1"/>
</dbReference>
<dbReference type="GO" id="GO:0016787">
    <property type="term" value="F:hydrolase activity"/>
    <property type="evidence" value="ECO:0007669"/>
    <property type="project" value="UniProtKB-UniRule"/>
</dbReference>
<keyword evidence="2 4" id="KW-0442">Lipid degradation</keyword>
<feature type="domain" description="PNPLA" evidence="5">
    <location>
        <begin position="1"/>
        <end position="170"/>
    </location>
</feature>
<dbReference type="Gene3D" id="3.40.1090.10">
    <property type="entry name" value="Cytosolic phospholipase A2 catalytic domain"/>
    <property type="match status" value="1"/>
</dbReference>
<feature type="short sequence motif" description="GXSXG" evidence="4">
    <location>
        <begin position="33"/>
        <end position="37"/>
    </location>
</feature>
<dbReference type="AlphaFoldDB" id="B9KAR6"/>
<dbReference type="PANTHER" id="PTHR14226:SF76">
    <property type="entry name" value="NTE FAMILY PROTEIN RSSA"/>
    <property type="match status" value="1"/>
</dbReference>
<keyword evidence="1 4" id="KW-0378">Hydrolase</keyword>
<evidence type="ECO:0000256" key="1">
    <source>
        <dbReference type="ARBA" id="ARBA00022801"/>
    </source>
</evidence>
<dbReference type="STRING" id="309803.CTN_1873"/>
<evidence type="ECO:0000259" key="5">
    <source>
        <dbReference type="PROSITE" id="PS51635"/>
    </source>
</evidence>
<dbReference type="SUPFAM" id="SSF52151">
    <property type="entry name" value="FabD/lysophospholipase-like"/>
    <property type="match status" value="1"/>
</dbReference>
<proteinExistence type="predicted"/>
<name>B9KAR6_THENN</name>
<dbReference type="RefSeq" id="WP_015920285.1">
    <property type="nucleotide sequence ID" value="NC_011978.1"/>
</dbReference>
<dbReference type="GO" id="GO:0016042">
    <property type="term" value="P:lipid catabolic process"/>
    <property type="evidence" value="ECO:0007669"/>
    <property type="project" value="UniProtKB-UniRule"/>
</dbReference>
<comment type="caution">
    <text evidence="4">Lacks conserved residue(s) required for the propagation of feature annotation.</text>
</comment>
<feature type="active site" description="Nucleophile" evidence="4">
    <location>
        <position position="35"/>
    </location>
</feature>
<evidence type="ECO:0000256" key="4">
    <source>
        <dbReference type="PROSITE-ProRule" id="PRU01161"/>
    </source>
</evidence>
<dbReference type="PROSITE" id="PS51635">
    <property type="entry name" value="PNPLA"/>
    <property type="match status" value="1"/>
</dbReference>
<evidence type="ECO:0000313" key="7">
    <source>
        <dbReference type="Proteomes" id="UP000000445"/>
    </source>
</evidence>
<keyword evidence="3 4" id="KW-0443">Lipid metabolism</keyword>
<dbReference type="InterPro" id="IPR016035">
    <property type="entry name" value="Acyl_Trfase/lysoPLipase"/>
</dbReference>
<dbReference type="InterPro" id="IPR050301">
    <property type="entry name" value="NTE"/>
</dbReference>
<protein>
    <submittedName>
        <fullName evidence="6">Patatin</fullName>
    </submittedName>
</protein>
<feature type="active site" description="Proton acceptor" evidence="4">
    <location>
        <position position="157"/>
    </location>
</feature>
<organism evidence="6 7">
    <name type="scientific">Thermotoga neapolitana (strain ATCC 49049 / DSM 4359 / NBRC 107923 / NS-E)</name>
    <dbReference type="NCBI Taxonomy" id="309803"/>
    <lineage>
        <taxon>Bacteria</taxon>
        <taxon>Thermotogati</taxon>
        <taxon>Thermotogota</taxon>
        <taxon>Thermotogae</taxon>
        <taxon>Thermotogales</taxon>
        <taxon>Thermotogaceae</taxon>
        <taxon>Thermotoga</taxon>
    </lineage>
</organism>
<accession>B9KAR6</accession>
<gene>
    <name evidence="6" type="ordered locus">CTN_1873</name>
</gene>
<dbReference type="Pfam" id="PF01734">
    <property type="entry name" value="Patatin"/>
    <property type="match status" value="1"/>
</dbReference>
<evidence type="ECO:0000256" key="3">
    <source>
        <dbReference type="ARBA" id="ARBA00023098"/>
    </source>
</evidence>
<dbReference type="KEGG" id="tna:CTN_1873"/>
<dbReference type="Proteomes" id="UP000000445">
    <property type="component" value="Chromosome"/>
</dbReference>
<dbReference type="eggNOG" id="COG1752">
    <property type="taxonomic scope" value="Bacteria"/>
</dbReference>
<sequence>MMRGIALAAGGVKGAAHLALLEKTGDVFDVVTGSSIGSIVGALYALYSDPRMVREITFSIMKRHLQDLKKTESEGTWRGMFQRSLFKADLLFSVLKEVFGKKKFSDCRKKLGVVVFDTENMESLLVTEGFLIDAVVASSSVPGYFEPIWLGGDPVLDGGVLSPTPVSQARELGADFVVASTFNRKKDGKFKNHFEMFFVMDRWKEIILEQEELSRADFVVVHNVSESWNEFEKYHEIYRKALEDLKGVKWPW</sequence>
<reference evidence="6 7" key="1">
    <citation type="journal article" date="2009" name="Biosci. Biotechnol. Biochem.">
        <title>WeGAS: a web-based microbial genome annotation system.</title>
        <authorList>
            <person name="Lee D."/>
            <person name="Seo H."/>
            <person name="Park C."/>
            <person name="Park K."/>
        </authorList>
    </citation>
    <scope>NUCLEOTIDE SEQUENCE [LARGE SCALE GENOMIC DNA]</scope>
    <source>
        <strain evidence="7">ATCC 49049 / DSM 4359 / NBRC 107923 / NS-E</strain>
    </source>
</reference>